<feature type="transmembrane region" description="Helical" evidence="8">
    <location>
        <begin position="383"/>
        <end position="403"/>
    </location>
</feature>
<feature type="transmembrane region" description="Helical" evidence="8">
    <location>
        <begin position="320"/>
        <end position="343"/>
    </location>
</feature>
<dbReference type="GO" id="GO:0015297">
    <property type="term" value="F:antiporter activity"/>
    <property type="evidence" value="ECO:0007669"/>
    <property type="project" value="InterPro"/>
</dbReference>
<feature type="transmembrane region" description="Helical" evidence="8">
    <location>
        <begin position="140"/>
        <end position="160"/>
    </location>
</feature>
<dbReference type="GO" id="GO:0016020">
    <property type="term" value="C:membrane"/>
    <property type="evidence" value="ECO:0007669"/>
    <property type="project" value="UniProtKB-SubCell"/>
</dbReference>
<feature type="transmembrane region" description="Helical" evidence="8">
    <location>
        <begin position="263"/>
        <end position="282"/>
    </location>
</feature>
<gene>
    <name evidence="10" type="ORF">JOF55_002155</name>
</gene>
<evidence type="ECO:0000313" key="11">
    <source>
        <dbReference type="Proteomes" id="UP001180845"/>
    </source>
</evidence>
<keyword evidence="11" id="KW-1185">Reference proteome</keyword>
<feature type="transmembrane region" description="Helical" evidence="8">
    <location>
        <begin position="172"/>
        <end position="196"/>
    </location>
</feature>
<comment type="subcellular location">
    <subcellularLocation>
        <location evidence="1">Membrane</location>
        <topology evidence="1">Multi-pass membrane protein</topology>
    </subcellularLocation>
</comment>
<dbReference type="EMBL" id="JAVDXW010000001">
    <property type="protein sequence ID" value="MDR7301974.1"/>
    <property type="molecule type" value="Genomic_DNA"/>
</dbReference>
<dbReference type="InterPro" id="IPR006153">
    <property type="entry name" value="Cation/H_exchanger_TM"/>
</dbReference>
<proteinExistence type="predicted"/>
<feature type="region of interest" description="Disordered" evidence="7">
    <location>
        <begin position="414"/>
        <end position="458"/>
    </location>
</feature>
<dbReference type="InterPro" id="IPR038770">
    <property type="entry name" value="Na+/solute_symporter_sf"/>
</dbReference>
<keyword evidence="2" id="KW-0813">Transport</keyword>
<dbReference type="PANTHER" id="PTHR32468:SF0">
    <property type="entry name" value="K(+)_H(+) ANTIPORTER 1"/>
    <property type="match status" value="1"/>
</dbReference>
<evidence type="ECO:0000256" key="7">
    <source>
        <dbReference type="SAM" id="MobiDB-lite"/>
    </source>
</evidence>
<feature type="transmembrane region" description="Helical" evidence="8">
    <location>
        <begin position="6"/>
        <end position="29"/>
    </location>
</feature>
<feature type="transmembrane region" description="Helical" evidence="8">
    <location>
        <begin position="208"/>
        <end position="226"/>
    </location>
</feature>
<organism evidence="10 11">
    <name type="scientific">Haloactinomyces albus</name>
    <dbReference type="NCBI Taxonomy" id="1352928"/>
    <lineage>
        <taxon>Bacteria</taxon>
        <taxon>Bacillati</taxon>
        <taxon>Actinomycetota</taxon>
        <taxon>Actinomycetes</taxon>
        <taxon>Actinopolysporales</taxon>
        <taxon>Actinopolysporaceae</taxon>
        <taxon>Haloactinomyces</taxon>
    </lineage>
</organism>
<evidence type="ECO:0000256" key="5">
    <source>
        <dbReference type="ARBA" id="ARBA00023065"/>
    </source>
</evidence>
<feature type="domain" description="Cation/H+ exchanger transmembrane" evidence="9">
    <location>
        <begin position="21"/>
        <end position="397"/>
    </location>
</feature>
<dbReference type="GO" id="GO:1902600">
    <property type="term" value="P:proton transmembrane transport"/>
    <property type="evidence" value="ECO:0007669"/>
    <property type="project" value="InterPro"/>
</dbReference>
<dbReference type="AlphaFoldDB" id="A0AAE4CLL8"/>
<evidence type="ECO:0000256" key="6">
    <source>
        <dbReference type="ARBA" id="ARBA00023136"/>
    </source>
</evidence>
<dbReference type="RefSeq" id="WP_310273085.1">
    <property type="nucleotide sequence ID" value="NZ_JAVDXW010000001.1"/>
</dbReference>
<feature type="transmembrane region" description="Helical" evidence="8">
    <location>
        <begin position="238"/>
        <end position="257"/>
    </location>
</feature>
<keyword evidence="5" id="KW-0406">Ion transport</keyword>
<evidence type="ECO:0000256" key="4">
    <source>
        <dbReference type="ARBA" id="ARBA00022989"/>
    </source>
</evidence>
<keyword evidence="4 8" id="KW-1133">Transmembrane helix</keyword>
<dbReference type="PANTHER" id="PTHR32468">
    <property type="entry name" value="CATION/H + ANTIPORTER"/>
    <property type="match status" value="1"/>
</dbReference>
<dbReference type="Gene3D" id="1.20.1530.20">
    <property type="match status" value="1"/>
</dbReference>
<evidence type="ECO:0000256" key="8">
    <source>
        <dbReference type="SAM" id="Phobius"/>
    </source>
</evidence>
<feature type="transmembrane region" description="Helical" evidence="8">
    <location>
        <begin position="41"/>
        <end position="59"/>
    </location>
</feature>
<sequence>MHSNLSLATGVVAALVVILVATTLFGVMARRVGQPRVVGEMVAGVVLGPSVLGAFFPQIQSTIFPEDVKDVLYVLSTIGLTFFMFLVGSGVDHSTVDRRSVRRSTSVALGGIIPPFLLGAGAAVVFFDQLATDGSTMPEFVLLLGGALSITAFPMLARMLQDWGLTSTPFGTMTVLAAAVDDAVAWAMLAVIIAVAEAGNPGGATGTIIGAAAFAVFMLTIGRRLLEPVARIVERTGRVAHGQMAIILLVVVASGWFTNMIGIHSIFGGFIAGMSVPNSPVLRQRLQERLTDMNLILFLPVFFVFSGLNTQLAGLGSAELIIPLITIVVLAFAGKYLGCMLVARWNGVSWRDSSAMGGLMNARGLMILIFINVGLGYGIIGDGLFSILVLVAVVTTAAAMPVYSASVRDRSKNGAAESVGEHPGSRPISGVMAGSEAGTAPVEAEETGDEAVEPATTR</sequence>
<feature type="transmembrane region" description="Helical" evidence="8">
    <location>
        <begin position="294"/>
        <end position="314"/>
    </location>
</feature>
<accession>A0AAE4CLL8</accession>
<feature type="compositionally biased region" description="Acidic residues" evidence="7">
    <location>
        <begin position="443"/>
        <end position="452"/>
    </location>
</feature>
<dbReference type="Proteomes" id="UP001180845">
    <property type="component" value="Unassembled WGS sequence"/>
</dbReference>
<feature type="transmembrane region" description="Helical" evidence="8">
    <location>
        <begin position="107"/>
        <end position="128"/>
    </location>
</feature>
<evidence type="ECO:0000256" key="2">
    <source>
        <dbReference type="ARBA" id="ARBA00022448"/>
    </source>
</evidence>
<name>A0AAE4CLL8_9ACTN</name>
<feature type="transmembrane region" description="Helical" evidence="8">
    <location>
        <begin position="71"/>
        <end position="87"/>
    </location>
</feature>
<evidence type="ECO:0000256" key="3">
    <source>
        <dbReference type="ARBA" id="ARBA00022692"/>
    </source>
</evidence>
<evidence type="ECO:0000256" key="1">
    <source>
        <dbReference type="ARBA" id="ARBA00004141"/>
    </source>
</evidence>
<reference evidence="10" key="1">
    <citation type="submission" date="2023-07" db="EMBL/GenBank/DDBJ databases">
        <title>Sequencing the genomes of 1000 actinobacteria strains.</title>
        <authorList>
            <person name="Klenk H.-P."/>
        </authorList>
    </citation>
    <scope>NUCLEOTIDE SEQUENCE</scope>
    <source>
        <strain evidence="10">DSM 45977</strain>
    </source>
</reference>
<keyword evidence="6 8" id="KW-0472">Membrane</keyword>
<keyword evidence="3 8" id="KW-0812">Transmembrane</keyword>
<dbReference type="Pfam" id="PF00999">
    <property type="entry name" value="Na_H_Exchanger"/>
    <property type="match status" value="1"/>
</dbReference>
<comment type="caution">
    <text evidence="10">The sequence shown here is derived from an EMBL/GenBank/DDBJ whole genome shotgun (WGS) entry which is preliminary data.</text>
</comment>
<evidence type="ECO:0000259" key="9">
    <source>
        <dbReference type="Pfam" id="PF00999"/>
    </source>
</evidence>
<dbReference type="InterPro" id="IPR050794">
    <property type="entry name" value="CPA2_transporter"/>
</dbReference>
<feature type="transmembrane region" description="Helical" evidence="8">
    <location>
        <begin position="355"/>
        <end position="377"/>
    </location>
</feature>
<protein>
    <submittedName>
        <fullName evidence="10">Kef-type K+ transport system membrane component KefB</fullName>
    </submittedName>
</protein>
<evidence type="ECO:0000313" key="10">
    <source>
        <dbReference type="EMBL" id="MDR7301974.1"/>
    </source>
</evidence>